<dbReference type="EMBL" id="MLJW01000199">
    <property type="protein sequence ID" value="OIQ93809.1"/>
    <property type="molecule type" value="Genomic_DNA"/>
</dbReference>
<dbReference type="GO" id="GO:0065003">
    <property type="term" value="P:protein-containing complex assembly"/>
    <property type="evidence" value="ECO:0007669"/>
    <property type="project" value="InterPro"/>
</dbReference>
<organism evidence="5">
    <name type="scientific">mine drainage metagenome</name>
    <dbReference type="NCBI Taxonomy" id="410659"/>
    <lineage>
        <taxon>unclassified sequences</taxon>
        <taxon>metagenomes</taxon>
        <taxon>ecological metagenomes</taxon>
    </lineage>
</organism>
<dbReference type="PANTHER" id="PTHR33712">
    <property type="entry name" value="LIGHT-INDEPENDENT PROTOCHLOROPHYLLIDE REDUCTASE SUBUNIT B"/>
    <property type="match status" value="1"/>
</dbReference>
<dbReference type="EC" id="1.18.6.1" evidence="5"/>
<comment type="pathway">
    <text evidence="2">Cofactor biosynthesis; Fe-Mo cofactor biosynthesis.</text>
</comment>
<dbReference type="UniPathway" id="UPA00782"/>
<dbReference type="SUPFAM" id="SSF53807">
    <property type="entry name" value="Helical backbone' metal receptor"/>
    <property type="match status" value="1"/>
</dbReference>
<evidence type="ECO:0000259" key="4">
    <source>
        <dbReference type="Pfam" id="PF00148"/>
    </source>
</evidence>
<proteinExistence type="inferred from homology"/>
<dbReference type="PANTHER" id="PTHR33712:SF7">
    <property type="entry name" value="LIGHT-INDEPENDENT PROTOCHLOROPHYLLIDE REDUCTASE SUBUNIT B"/>
    <property type="match status" value="1"/>
</dbReference>
<name>A0A1J5RDF0_9ZZZZ</name>
<accession>A0A1J5RDF0</accession>
<feature type="domain" description="Nitrogenase/oxidoreductase component 1" evidence="4">
    <location>
        <begin position="38"/>
        <end position="449"/>
    </location>
</feature>
<dbReference type="Pfam" id="PF00148">
    <property type="entry name" value="Oxidored_nitro"/>
    <property type="match status" value="1"/>
</dbReference>
<sequence length="469" mass="48583">MAPGGGPAALGGGGAGGLIMAAILAPAKALAVNPLKVSQPVGAALAFLGLARCMPLEHGARGCAAFNKLFFMRHFREPIALQTTAMDQVTTILGADESVVEALATLAARDQPEVVGLVATGLAETQGADIPRTIAAFRAAHPGLAAMAVVPVSATDTQGCLESGYALAVEAILDHLGPAVPAARRRPRQVNLLASSMLCPGDIDVLRAWIEAFGLEAVVLPDLGDSLDGHLIEAGFSTLTYGGTPRPAIAALAQSAATLVIGPSLERAARRLAERTGLPTHSFAGLSDLAACDSFTHTLAAIAGRPVPPRLCRARDRLLDAMVDCQFQLGGTRVALAADPDLLAALTVFLSGMGMEVVAAVASARGPALAGLELDEVLVGDFEDLERLARDRHAELIIANSHGAPVAARLGLPLLRAGFPVTDVYGAPSLASVGYDGSRRLLFELANLMLGQYREIAPYRSRYRRDAPC</sequence>
<comment type="function">
    <text evidence="1">This protein may play a role in the biosynthesis of the prosthetic group of nitrogenase (FeMo cofactor).</text>
</comment>
<dbReference type="InterPro" id="IPR000510">
    <property type="entry name" value="Nase/OxRdtase_comp1"/>
</dbReference>
<dbReference type="NCBIfam" id="TIGR01285">
    <property type="entry name" value="nifN"/>
    <property type="match status" value="1"/>
</dbReference>
<dbReference type="CDD" id="cd01966">
    <property type="entry name" value="Nitrogenase_NifN_1"/>
    <property type="match status" value="1"/>
</dbReference>
<evidence type="ECO:0000256" key="1">
    <source>
        <dbReference type="ARBA" id="ARBA00003171"/>
    </source>
</evidence>
<gene>
    <name evidence="5" type="primary">nifK_8</name>
    <name evidence="5" type="ORF">GALL_241920</name>
</gene>
<keyword evidence="5" id="KW-0560">Oxidoreductase</keyword>
<reference evidence="5" key="1">
    <citation type="submission" date="2016-10" db="EMBL/GenBank/DDBJ databases">
        <title>Sequence of Gallionella enrichment culture.</title>
        <authorList>
            <person name="Poehlein A."/>
            <person name="Muehling M."/>
            <person name="Daniel R."/>
        </authorList>
    </citation>
    <scope>NUCLEOTIDE SEQUENCE</scope>
</reference>
<evidence type="ECO:0000313" key="5">
    <source>
        <dbReference type="EMBL" id="OIQ93809.1"/>
    </source>
</evidence>
<protein>
    <submittedName>
        <fullName evidence="5">Nitrogenase molybdenum-iron protein beta chain</fullName>
        <ecNumber evidence="5">1.18.6.1</ecNumber>
    </submittedName>
</protein>
<evidence type="ECO:0000256" key="2">
    <source>
        <dbReference type="ARBA" id="ARBA00005155"/>
    </source>
</evidence>
<dbReference type="Gene3D" id="3.40.50.1980">
    <property type="entry name" value="Nitrogenase molybdenum iron protein domain"/>
    <property type="match status" value="3"/>
</dbReference>
<dbReference type="InterPro" id="IPR050152">
    <property type="entry name" value="ChlB/BchB/BchZ"/>
</dbReference>
<dbReference type="Gene3D" id="6.10.250.1090">
    <property type="match status" value="1"/>
</dbReference>
<comment type="caution">
    <text evidence="5">The sequence shown here is derived from an EMBL/GenBank/DDBJ whole genome shotgun (WGS) entry which is preliminary data.</text>
</comment>
<dbReference type="InterPro" id="IPR005975">
    <property type="entry name" value="Nase_Mo-Fe_CF"/>
</dbReference>
<comment type="similarity">
    <text evidence="3">Belongs to the NifD/NifK/NifE/NifN family.</text>
</comment>
<evidence type="ECO:0000256" key="3">
    <source>
        <dbReference type="ARBA" id="ARBA00011002"/>
    </source>
</evidence>
<dbReference type="AlphaFoldDB" id="A0A1J5RDF0"/>
<dbReference type="GO" id="GO:0016163">
    <property type="term" value="F:nitrogenase activity"/>
    <property type="evidence" value="ECO:0007669"/>
    <property type="project" value="UniProtKB-EC"/>
</dbReference>